<dbReference type="RefSeq" id="WP_335737940.1">
    <property type="nucleotide sequence ID" value="NZ_JALAAR010000033.1"/>
</dbReference>
<keyword evidence="1" id="KW-0812">Transmembrane</keyword>
<evidence type="ECO:0000256" key="1">
    <source>
        <dbReference type="SAM" id="Phobius"/>
    </source>
</evidence>
<keyword evidence="1" id="KW-1133">Transmembrane helix</keyword>
<feature type="transmembrane region" description="Helical" evidence="1">
    <location>
        <begin position="41"/>
        <end position="61"/>
    </location>
</feature>
<proteinExistence type="predicted"/>
<dbReference type="EMBL" id="JALAAR010000033">
    <property type="protein sequence ID" value="MEH8019564.1"/>
    <property type="molecule type" value="Genomic_DNA"/>
</dbReference>
<evidence type="ECO:0000313" key="2">
    <source>
        <dbReference type="EMBL" id="MEH8019564.1"/>
    </source>
</evidence>
<reference evidence="2 3" key="1">
    <citation type="journal article" date="2023" name="Ecotoxicol. Environ. Saf.">
        <title>Mercury remediation potential of mercury-resistant strain Rheinheimera metallidurans sp. nov. isolated from a municipal waste dumping site.</title>
        <authorList>
            <person name="Yadav V."/>
            <person name="Manjhi A."/>
            <person name="Vadakedath N."/>
        </authorList>
    </citation>
    <scope>NUCLEOTIDE SEQUENCE [LARGE SCALE GENOMIC DNA]</scope>
    <source>
        <strain evidence="2 3">E-49</strain>
    </source>
</reference>
<dbReference type="Proteomes" id="UP001375382">
    <property type="component" value="Unassembled WGS sequence"/>
</dbReference>
<gene>
    <name evidence="2" type="ORF">MN202_20200</name>
</gene>
<keyword evidence="3" id="KW-1185">Reference proteome</keyword>
<feature type="transmembrane region" description="Helical" evidence="1">
    <location>
        <begin position="12"/>
        <end position="29"/>
    </location>
</feature>
<sequence>MKTISRDVARFNLVVALLSVAVFIIVMPNELLNAAVLLGAYLPYALFSYILGLRFGGWYLADGETSRIFEFVGVPIILISLNCIFSSFVYGNVIFLHSNFIQQPLFDSPISIGQYIDKLAAGLFSGLFFVATTSIIQVSLLLVGSAYFISKVKRGGYAFHTNPHKD</sequence>
<comment type="caution">
    <text evidence="2">The sequence shown here is derived from an EMBL/GenBank/DDBJ whole genome shotgun (WGS) entry which is preliminary data.</text>
</comment>
<evidence type="ECO:0008006" key="4">
    <source>
        <dbReference type="Google" id="ProtNLM"/>
    </source>
</evidence>
<feature type="transmembrane region" description="Helical" evidence="1">
    <location>
        <begin position="68"/>
        <end position="90"/>
    </location>
</feature>
<keyword evidence="1" id="KW-0472">Membrane</keyword>
<protein>
    <recommendedName>
        <fullName evidence="4">DUF2062 domain-containing protein</fullName>
    </recommendedName>
</protein>
<name>A0ABU8CCZ4_9GAMM</name>
<organism evidence="2 3">
    <name type="scientific">Rheinheimera muenzenbergensis</name>
    <dbReference type="NCBI Taxonomy" id="1193628"/>
    <lineage>
        <taxon>Bacteria</taxon>
        <taxon>Pseudomonadati</taxon>
        <taxon>Pseudomonadota</taxon>
        <taxon>Gammaproteobacteria</taxon>
        <taxon>Chromatiales</taxon>
        <taxon>Chromatiaceae</taxon>
        <taxon>Rheinheimera</taxon>
    </lineage>
</organism>
<evidence type="ECO:0000313" key="3">
    <source>
        <dbReference type="Proteomes" id="UP001375382"/>
    </source>
</evidence>
<feature type="transmembrane region" description="Helical" evidence="1">
    <location>
        <begin position="127"/>
        <end position="149"/>
    </location>
</feature>
<accession>A0ABU8CCZ4</accession>